<evidence type="ECO:0000256" key="2">
    <source>
        <dbReference type="ARBA" id="ARBA00022692"/>
    </source>
</evidence>
<reference evidence="7" key="2">
    <citation type="submission" date="2025-09" db="UniProtKB">
        <authorList>
            <consortium name="Ensembl"/>
        </authorList>
    </citation>
    <scope>IDENTIFICATION</scope>
</reference>
<dbReference type="Ensembl" id="ENSGMOT00000006396.2">
    <property type="protein sequence ID" value="ENSGMOP00000006218.2"/>
    <property type="gene ID" value="ENSGMOG00000005840.2"/>
</dbReference>
<dbReference type="OMA" id="QHHTLYS"/>
<dbReference type="GO" id="GO:0005765">
    <property type="term" value="C:lysosomal membrane"/>
    <property type="evidence" value="ECO:0007669"/>
    <property type="project" value="UniProtKB-SubCell"/>
</dbReference>
<evidence type="ECO:0000313" key="8">
    <source>
        <dbReference type="Proteomes" id="UP000694546"/>
    </source>
</evidence>
<evidence type="ECO:0000313" key="7">
    <source>
        <dbReference type="Ensembl" id="ENSGMOP00000006218.2"/>
    </source>
</evidence>
<dbReference type="PANTHER" id="PTHR15146">
    <property type="entry name" value="INTEGRAL MEMBRANE PROTEIN GPR137"/>
    <property type="match status" value="1"/>
</dbReference>
<evidence type="ECO:0000256" key="1">
    <source>
        <dbReference type="ARBA" id="ARBA00004155"/>
    </source>
</evidence>
<keyword evidence="8" id="KW-1185">Reference proteome</keyword>
<protein>
    <submittedName>
        <fullName evidence="7">G protein-coupled receptor 137</fullName>
    </submittedName>
</protein>
<gene>
    <name evidence="7" type="primary">gpr137</name>
</gene>
<feature type="transmembrane region" description="Helical" evidence="6">
    <location>
        <begin position="146"/>
        <end position="170"/>
    </location>
</feature>
<evidence type="ECO:0000256" key="4">
    <source>
        <dbReference type="ARBA" id="ARBA00023136"/>
    </source>
</evidence>
<sequence length="389" mass="42999">MLPGLTSAGAPAPLALQPTPAALRPAVAPAVQLGFTALYTALYAMLFLAVYAQLWLLLLSRHKRLSFQSVFLFLCLLWAALRTTLFSFYFLNSLEANRLPMAVYWLFYCCPVCLQFFTLSLINTYFTQVLLKVKDLHREDVNKLIWVTRCAYGAMSLLFLCVNVACGALGRRGGGGEGPGAAERAWRLVLVRVLVNDLLFLLEAAVLAATLLLLSRHSRPNGASLHRRCPSLCGTAALGAAVILLFASRGCYNLTVLVLSRNHRAEAYDLDWYNISDQADLRSELGDRGYLAFCTILLIWELLPTTLLLVIFRVRWPAQEASSSMAGHPRALPRPYFFDDPQGSEDGSPAPWAHSVRPQSSWYGSVTTPLLFASNPPAQDHSLYSTPNN</sequence>
<keyword evidence="5" id="KW-0458">Lysosome</keyword>
<dbReference type="PANTHER" id="PTHR15146:SF7">
    <property type="entry name" value="G PROTEIN-COUPLED RECEPTOR 137"/>
    <property type="match status" value="1"/>
</dbReference>
<feature type="transmembrane region" description="Helical" evidence="6">
    <location>
        <begin position="290"/>
        <end position="312"/>
    </location>
</feature>
<name>A0A8C4Z5H2_GADMO</name>
<keyword evidence="3 6" id="KW-1133">Transmembrane helix</keyword>
<keyword evidence="4 6" id="KW-0472">Membrane</keyword>
<evidence type="ECO:0000256" key="6">
    <source>
        <dbReference type="SAM" id="Phobius"/>
    </source>
</evidence>
<accession>A0A8C4Z5H2</accession>
<dbReference type="OrthoDB" id="192544at2759"/>
<dbReference type="GO" id="GO:1904263">
    <property type="term" value="P:positive regulation of TORC1 signaling"/>
    <property type="evidence" value="ECO:0007669"/>
    <property type="project" value="TreeGrafter"/>
</dbReference>
<evidence type="ECO:0000256" key="5">
    <source>
        <dbReference type="ARBA" id="ARBA00023228"/>
    </source>
</evidence>
<dbReference type="GeneTree" id="ENSGT00940000153986"/>
<feature type="transmembrane region" description="Helical" evidence="6">
    <location>
        <begin position="190"/>
        <end position="214"/>
    </location>
</feature>
<evidence type="ECO:0000256" key="3">
    <source>
        <dbReference type="ARBA" id="ARBA00022989"/>
    </source>
</evidence>
<proteinExistence type="predicted"/>
<dbReference type="InterPro" id="IPR029723">
    <property type="entry name" value="GPR137"/>
</dbReference>
<feature type="transmembrane region" description="Helical" evidence="6">
    <location>
        <begin position="235"/>
        <end position="259"/>
    </location>
</feature>
<organism evidence="7 8">
    <name type="scientific">Gadus morhua</name>
    <name type="common">Atlantic cod</name>
    <dbReference type="NCBI Taxonomy" id="8049"/>
    <lineage>
        <taxon>Eukaryota</taxon>
        <taxon>Metazoa</taxon>
        <taxon>Chordata</taxon>
        <taxon>Craniata</taxon>
        <taxon>Vertebrata</taxon>
        <taxon>Euteleostomi</taxon>
        <taxon>Actinopterygii</taxon>
        <taxon>Neopterygii</taxon>
        <taxon>Teleostei</taxon>
        <taxon>Neoteleostei</taxon>
        <taxon>Acanthomorphata</taxon>
        <taxon>Zeiogadaria</taxon>
        <taxon>Gadariae</taxon>
        <taxon>Gadiformes</taxon>
        <taxon>Gadoidei</taxon>
        <taxon>Gadidae</taxon>
        <taxon>Gadus</taxon>
    </lineage>
</organism>
<reference evidence="7" key="1">
    <citation type="submission" date="2025-08" db="UniProtKB">
        <authorList>
            <consortium name="Ensembl"/>
        </authorList>
    </citation>
    <scope>IDENTIFICATION</scope>
</reference>
<dbReference type="Proteomes" id="UP000694546">
    <property type="component" value="Chromosome 10"/>
</dbReference>
<comment type="subcellular location">
    <subcellularLocation>
        <location evidence="1">Lysosome membrane</location>
        <topology evidence="1">Multi-pass membrane protein</topology>
    </subcellularLocation>
</comment>
<feature type="transmembrane region" description="Helical" evidence="6">
    <location>
        <begin position="103"/>
        <end position="126"/>
    </location>
</feature>
<feature type="transmembrane region" description="Helical" evidence="6">
    <location>
        <begin position="70"/>
        <end position="91"/>
    </location>
</feature>
<feature type="transmembrane region" description="Helical" evidence="6">
    <location>
        <begin position="37"/>
        <end position="58"/>
    </location>
</feature>
<keyword evidence="2 6" id="KW-0812">Transmembrane</keyword>
<dbReference type="AlphaFoldDB" id="A0A8C4Z5H2"/>